<dbReference type="Proteomes" id="UP000663801">
    <property type="component" value="Unassembled WGS sequence"/>
</dbReference>
<organism evidence="4 5">
    <name type="scientific">Nakamurella flavida</name>
    <dbReference type="NCBI Taxonomy" id="363630"/>
    <lineage>
        <taxon>Bacteria</taxon>
        <taxon>Bacillati</taxon>
        <taxon>Actinomycetota</taxon>
        <taxon>Actinomycetes</taxon>
        <taxon>Nakamurellales</taxon>
        <taxon>Nakamurellaceae</taxon>
        <taxon>Nakamurella</taxon>
    </lineage>
</organism>
<name>A0A938YML0_9ACTN</name>
<dbReference type="SUPFAM" id="SSF102405">
    <property type="entry name" value="MCP/YpsA-like"/>
    <property type="match status" value="1"/>
</dbReference>
<dbReference type="AlphaFoldDB" id="A0A938YML0"/>
<sequence length="448" mass="44910">MRAPSDTTPAPTAGPPIAPVGAPTAGTAVSQREAGSTVGGAVDPGRRALAGLLRACEPPAPAVGAFVGQVGARAAWAAIATRRAPRVVLAATAARVQGRSAAELDADAEADLVTAGENGARLIGPEDPEWPTEAFAAFELAGARGVSGSAPPLALYVRGRSLAGLPGTGITVVGSRACTPYGRRVAAEWSAALADDGLTIISGAAFGIDAAAHQAALHASGPATGLPPAGPTVAVLACGIDRAYPQANAALLSAIASRGTVISEYPPGTTPARHRFLVRNRLIAALGRGTLVVEAGRRSGTLSTASAADALGRLVMAVPGPVTSALSVGCHLLLGDRFAQLVTTPQDVLSALGWRGAGRVVGDPGGGVDRGSPRVVASGMVDARHPTDGLDDDCARVHEALPTRRAASVTELSVESALPAMTVLGGLGVLETLGLVERDGSSWRRRPR</sequence>
<dbReference type="NCBIfam" id="TIGR00732">
    <property type="entry name" value="dprA"/>
    <property type="match status" value="1"/>
</dbReference>
<comment type="similarity">
    <text evidence="1">Belongs to the DprA/Smf family.</text>
</comment>
<proteinExistence type="inferred from homology"/>
<dbReference type="PANTHER" id="PTHR43022:SF1">
    <property type="entry name" value="PROTEIN SMF"/>
    <property type="match status" value="1"/>
</dbReference>
<evidence type="ECO:0000313" key="4">
    <source>
        <dbReference type="EMBL" id="MBM9476142.1"/>
    </source>
</evidence>
<accession>A0A938YML0</accession>
<comment type="caution">
    <text evidence="4">The sequence shown here is derived from an EMBL/GenBank/DDBJ whole genome shotgun (WGS) entry which is preliminary data.</text>
</comment>
<feature type="compositionally biased region" description="Low complexity" evidence="2">
    <location>
        <begin position="1"/>
        <end position="11"/>
    </location>
</feature>
<dbReference type="PANTHER" id="PTHR43022">
    <property type="entry name" value="PROTEIN SMF"/>
    <property type="match status" value="1"/>
</dbReference>
<dbReference type="InterPro" id="IPR057666">
    <property type="entry name" value="DrpA_SLOG"/>
</dbReference>
<feature type="domain" description="Smf/DprA SLOG" evidence="3">
    <location>
        <begin position="124"/>
        <end position="352"/>
    </location>
</feature>
<dbReference type="EMBL" id="JAERWL010000006">
    <property type="protein sequence ID" value="MBM9476142.1"/>
    <property type="molecule type" value="Genomic_DNA"/>
</dbReference>
<evidence type="ECO:0000256" key="1">
    <source>
        <dbReference type="ARBA" id="ARBA00006525"/>
    </source>
</evidence>
<dbReference type="Gene3D" id="3.40.50.450">
    <property type="match status" value="1"/>
</dbReference>
<evidence type="ECO:0000313" key="5">
    <source>
        <dbReference type="Proteomes" id="UP000663801"/>
    </source>
</evidence>
<dbReference type="InterPro" id="IPR003488">
    <property type="entry name" value="DprA"/>
</dbReference>
<feature type="region of interest" description="Disordered" evidence="2">
    <location>
        <begin position="1"/>
        <end position="42"/>
    </location>
</feature>
<gene>
    <name evidence="4" type="primary">dprA</name>
    <name evidence="4" type="ORF">JL107_06770</name>
</gene>
<reference evidence="4" key="1">
    <citation type="submission" date="2021-01" db="EMBL/GenBank/DDBJ databases">
        <title>KCTC 19127 draft genome.</title>
        <authorList>
            <person name="An D."/>
        </authorList>
    </citation>
    <scope>NUCLEOTIDE SEQUENCE</scope>
    <source>
        <strain evidence="4">KCTC 19127</strain>
    </source>
</reference>
<protein>
    <submittedName>
        <fullName evidence="4">DNA-protecting protein DprA</fullName>
    </submittedName>
</protein>
<dbReference type="GO" id="GO:0009294">
    <property type="term" value="P:DNA-mediated transformation"/>
    <property type="evidence" value="ECO:0007669"/>
    <property type="project" value="InterPro"/>
</dbReference>
<keyword evidence="5" id="KW-1185">Reference proteome</keyword>
<dbReference type="RefSeq" id="WP_205256233.1">
    <property type="nucleotide sequence ID" value="NZ_BAAAPV010000003.1"/>
</dbReference>
<evidence type="ECO:0000259" key="3">
    <source>
        <dbReference type="Pfam" id="PF02481"/>
    </source>
</evidence>
<evidence type="ECO:0000256" key="2">
    <source>
        <dbReference type="SAM" id="MobiDB-lite"/>
    </source>
</evidence>
<feature type="compositionally biased region" description="Low complexity" evidence="2">
    <location>
        <begin position="19"/>
        <end position="28"/>
    </location>
</feature>
<dbReference type="Pfam" id="PF02481">
    <property type="entry name" value="DNA_processg_A"/>
    <property type="match status" value="1"/>
</dbReference>